<dbReference type="Proteomes" id="UP001190700">
    <property type="component" value="Unassembled WGS sequence"/>
</dbReference>
<evidence type="ECO:0000313" key="3">
    <source>
        <dbReference type="EMBL" id="KAK3250728.1"/>
    </source>
</evidence>
<reference evidence="2 4" key="1">
    <citation type="journal article" date="2015" name="Genome Biol. Evol.">
        <title>Comparative Genomics of a Bacterivorous Green Alga Reveals Evolutionary Causalities and Consequences of Phago-Mixotrophic Mode of Nutrition.</title>
        <authorList>
            <person name="Burns J.A."/>
            <person name="Paasch A."/>
            <person name="Narechania A."/>
            <person name="Kim E."/>
        </authorList>
    </citation>
    <scope>NUCLEOTIDE SEQUENCE [LARGE SCALE GENOMIC DNA]</scope>
    <source>
        <strain evidence="2">PLY_AMNH</strain>
    </source>
</reference>
<gene>
    <name evidence="3" type="ORF">CYMTET_39904</name>
    <name evidence="2" type="ORF">CYMTET_48605</name>
</gene>
<organism evidence="2 4">
    <name type="scientific">Cymbomonas tetramitiformis</name>
    <dbReference type="NCBI Taxonomy" id="36881"/>
    <lineage>
        <taxon>Eukaryota</taxon>
        <taxon>Viridiplantae</taxon>
        <taxon>Chlorophyta</taxon>
        <taxon>Pyramimonadophyceae</taxon>
        <taxon>Pyramimonadales</taxon>
        <taxon>Pyramimonadaceae</taxon>
        <taxon>Cymbomonas</taxon>
    </lineage>
</organism>
<reference evidence="2" key="2">
    <citation type="submission" date="2023-06" db="EMBL/GenBank/DDBJ databases">
        <title>Long-read-based genome assembly of the green algal bacterivore Cymbomonas tetramitiformis.</title>
        <authorList>
            <person name="Gyaltshen Y."/>
            <person name="Rozenberg A."/>
            <person name="Paasch A."/>
            <person name="Burns J.A."/>
            <person name="Warring S."/>
            <person name="Larson R."/>
            <person name="Maurer-Alcala X."/>
            <person name="Dacks J."/>
            <person name="Kim E."/>
        </authorList>
    </citation>
    <scope>NUCLEOTIDE SEQUENCE</scope>
    <source>
        <strain evidence="2">PLY_AMNH</strain>
    </source>
</reference>
<comment type="caution">
    <text evidence="2">The sequence shown here is derived from an EMBL/GenBank/DDBJ whole genome shotgun (WGS) entry which is preliminary data.</text>
</comment>
<proteinExistence type="predicted"/>
<accession>A0AAE0BTS1</accession>
<evidence type="ECO:0000313" key="2">
    <source>
        <dbReference type="EMBL" id="KAK3241647.1"/>
    </source>
</evidence>
<dbReference type="EMBL" id="LGRX02026528">
    <property type="protein sequence ID" value="KAK3250728.1"/>
    <property type="molecule type" value="Genomic_DNA"/>
</dbReference>
<dbReference type="EMBL" id="LGRX02033347">
    <property type="protein sequence ID" value="KAK3241647.1"/>
    <property type="molecule type" value="Genomic_DNA"/>
</dbReference>
<evidence type="ECO:0000313" key="4">
    <source>
        <dbReference type="Proteomes" id="UP001190700"/>
    </source>
</evidence>
<name>A0AAE0BTS1_9CHLO</name>
<keyword evidence="4" id="KW-1185">Reference proteome</keyword>
<feature type="signal peptide" evidence="1">
    <location>
        <begin position="1"/>
        <end position="19"/>
    </location>
</feature>
<keyword evidence="1" id="KW-0732">Signal</keyword>
<sequence>MRRGDRTCMGLFVIGFVIGQRIYKVITEDVAREFEGRVLMCSRRVSRLAGGALSNADESGASCGSDAGDGADCHSVTLSGNSKALAVLGRKPTDALAFDGLACSCVQIVELAHLTQRDLMARLMAFESGFKFVGSSLAMG</sequence>
<feature type="chain" id="PRO_5042442641" evidence="1">
    <location>
        <begin position="20"/>
        <end position="140"/>
    </location>
</feature>
<dbReference type="AlphaFoldDB" id="A0AAE0BTS1"/>
<protein>
    <submittedName>
        <fullName evidence="2">Uncharacterized protein</fullName>
    </submittedName>
</protein>
<evidence type="ECO:0000256" key="1">
    <source>
        <dbReference type="SAM" id="SignalP"/>
    </source>
</evidence>